<dbReference type="GO" id="GO:0031267">
    <property type="term" value="F:small GTPase binding"/>
    <property type="evidence" value="ECO:0007669"/>
    <property type="project" value="TreeGrafter"/>
</dbReference>
<dbReference type="STRING" id="1051890.A0A3N4LJ60"/>
<dbReference type="EMBL" id="ML121559">
    <property type="protein sequence ID" value="RPB21472.1"/>
    <property type="molecule type" value="Genomic_DNA"/>
</dbReference>
<dbReference type="InterPro" id="IPR007681">
    <property type="entry name" value="Mog1"/>
</dbReference>
<accession>A0A3N4LJ60</accession>
<dbReference type="PANTHER" id="PTHR15837">
    <property type="entry name" value="RAN GUANINE NUCLEOTIDE RELEASE FACTOR"/>
    <property type="match status" value="1"/>
</dbReference>
<evidence type="ECO:0000313" key="3">
    <source>
        <dbReference type="Proteomes" id="UP000267821"/>
    </source>
</evidence>
<dbReference type="GO" id="GO:0006606">
    <property type="term" value="P:protein import into nucleus"/>
    <property type="evidence" value="ECO:0007669"/>
    <property type="project" value="TreeGrafter"/>
</dbReference>
<protein>
    <recommendedName>
        <fullName evidence="4">NYN domain-containing protein</fullName>
    </recommendedName>
</protein>
<evidence type="ECO:0000313" key="2">
    <source>
        <dbReference type="EMBL" id="RPB21472.1"/>
    </source>
</evidence>
<gene>
    <name evidence="2" type="ORF">L211DRAFT_790433</name>
</gene>
<name>A0A3N4LJ60_9PEZI</name>
<proteinExistence type="predicted"/>
<dbReference type="AlphaFoldDB" id="A0A3N4LJ60"/>
<feature type="region of interest" description="Disordered" evidence="1">
    <location>
        <begin position="116"/>
        <end position="144"/>
    </location>
</feature>
<dbReference type="PANTHER" id="PTHR15837:SF5">
    <property type="entry name" value="NYN DOMAIN-CONTAINING PROTEIN"/>
    <property type="match status" value="1"/>
</dbReference>
<feature type="compositionally biased region" description="Low complexity" evidence="1">
    <location>
        <begin position="124"/>
        <end position="134"/>
    </location>
</feature>
<keyword evidence="3" id="KW-1185">Reference proteome</keyword>
<reference evidence="2 3" key="1">
    <citation type="journal article" date="2018" name="Nat. Ecol. Evol.">
        <title>Pezizomycetes genomes reveal the molecular basis of ectomycorrhizal truffle lifestyle.</title>
        <authorList>
            <person name="Murat C."/>
            <person name="Payen T."/>
            <person name="Noel B."/>
            <person name="Kuo A."/>
            <person name="Morin E."/>
            <person name="Chen J."/>
            <person name="Kohler A."/>
            <person name="Krizsan K."/>
            <person name="Balestrini R."/>
            <person name="Da Silva C."/>
            <person name="Montanini B."/>
            <person name="Hainaut M."/>
            <person name="Levati E."/>
            <person name="Barry K.W."/>
            <person name="Belfiori B."/>
            <person name="Cichocki N."/>
            <person name="Clum A."/>
            <person name="Dockter R.B."/>
            <person name="Fauchery L."/>
            <person name="Guy J."/>
            <person name="Iotti M."/>
            <person name="Le Tacon F."/>
            <person name="Lindquist E.A."/>
            <person name="Lipzen A."/>
            <person name="Malagnac F."/>
            <person name="Mello A."/>
            <person name="Molinier V."/>
            <person name="Miyauchi S."/>
            <person name="Poulain J."/>
            <person name="Riccioni C."/>
            <person name="Rubini A."/>
            <person name="Sitrit Y."/>
            <person name="Splivallo R."/>
            <person name="Traeger S."/>
            <person name="Wang M."/>
            <person name="Zifcakova L."/>
            <person name="Wipf D."/>
            <person name="Zambonelli A."/>
            <person name="Paolocci F."/>
            <person name="Nowrousian M."/>
            <person name="Ottonello S."/>
            <person name="Baldrian P."/>
            <person name="Spatafora J.W."/>
            <person name="Henrissat B."/>
            <person name="Nagy L.G."/>
            <person name="Aury J.M."/>
            <person name="Wincker P."/>
            <person name="Grigoriev I.V."/>
            <person name="Bonfante P."/>
            <person name="Martin F.M."/>
        </authorList>
    </citation>
    <scope>NUCLEOTIDE SEQUENCE [LARGE SCALE GENOMIC DNA]</scope>
    <source>
        <strain evidence="2 3">ATCC MYA-4762</strain>
    </source>
</reference>
<dbReference type="GO" id="GO:0005085">
    <property type="term" value="F:guanyl-nucleotide exchange factor activity"/>
    <property type="evidence" value="ECO:0007669"/>
    <property type="project" value="TreeGrafter"/>
</dbReference>
<dbReference type="CDD" id="cd18724">
    <property type="entry name" value="PIN_LabA-like"/>
    <property type="match status" value="1"/>
</dbReference>
<dbReference type="Proteomes" id="UP000267821">
    <property type="component" value="Unassembled WGS sequence"/>
</dbReference>
<evidence type="ECO:0008006" key="4">
    <source>
        <dbReference type="Google" id="ProtNLM"/>
    </source>
</evidence>
<organism evidence="2 3">
    <name type="scientific">Terfezia boudieri ATCC MYA-4762</name>
    <dbReference type="NCBI Taxonomy" id="1051890"/>
    <lineage>
        <taxon>Eukaryota</taxon>
        <taxon>Fungi</taxon>
        <taxon>Dikarya</taxon>
        <taxon>Ascomycota</taxon>
        <taxon>Pezizomycotina</taxon>
        <taxon>Pezizomycetes</taxon>
        <taxon>Pezizales</taxon>
        <taxon>Pezizaceae</taxon>
        <taxon>Terfezia</taxon>
    </lineage>
</organism>
<dbReference type="GO" id="GO:0005634">
    <property type="term" value="C:nucleus"/>
    <property type="evidence" value="ECO:0007669"/>
    <property type="project" value="TreeGrafter"/>
</dbReference>
<evidence type="ECO:0000256" key="1">
    <source>
        <dbReference type="SAM" id="MobiDB-lite"/>
    </source>
</evidence>
<dbReference type="OrthoDB" id="5590473at2759"/>
<dbReference type="InParanoid" id="A0A3N4LJ60"/>
<sequence length="248" mass="28154">MFRRAALLNKLQKEFPHDFNPLRQCQKPVHVFIDNSNILIGFIDCIKARRGYKKPERVQRPSFSFFHFTIILERSRPVARKVLVGSLPYTPVIDEAKKLQYKCDLLQKIETEAPVELPKRKRAGSPSSGSDSPSTKNKKRVAKKEQGVDEVLNLKMCESIIDADVPGTLVLASGDGAIGEFSEGFLRTVERALKKGWKVELVTFSANISRSYTDKAFRRLWNRQFTIIHLDQYAEELLGTGSADSQEI</sequence>
<dbReference type="Gene3D" id="3.40.50.1010">
    <property type="entry name" value="5'-nuclease"/>
    <property type="match status" value="1"/>
</dbReference>